<accession>A0A7G6E060</accession>
<keyword evidence="1" id="KW-1133">Transmembrane helix</keyword>
<keyword evidence="1" id="KW-0472">Membrane</keyword>
<proteinExistence type="predicted"/>
<reference evidence="2 3" key="1">
    <citation type="journal article" date="2019" name="Front. Microbiol.">
        <title>Thermoanaerosceptrum fracticalcis gen. nov. sp. nov., a Novel Fumarate-Fermenting Microorganism From a Deep Fractured Carbonate Aquifer of the US Great Basin.</title>
        <authorList>
            <person name="Hamilton-Brehm S.D."/>
            <person name="Stewart L.E."/>
            <person name="Zavarin M."/>
            <person name="Caldwell M."/>
            <person name="Lawson P.A."/>
            <person name="Onstott T.C."/>
            <person name="Grzymski J."/>
            <person name="Neveux I."/>
            <person name="Lollar B.S."/>
            <person name="Russell C.E."/>
            <person name="Moser D.P."/>
        </authorList>
    </citation>
    <scope>NUCLEOTIDE SEQUENCE [LARGE SCALE GENOMIC DNA]</scope>
    <source>
        <strain evidence="2 3">DRI-13</strain>
    </source>
</reference>
<dbReference type="Proteomes" id="UP000515847">
    <property type="component" value="Chromosome"/>
</dbReference>
<feature type="transmembrane region" description="Helical" evidence="1">
    <location>
        <begin position="6"/>
        <end position="24"/>
    </location>
</feature>
<dbReference type="RefSeq" id="WP_051965865.1">
    <property type="nucleotide sequence ID" value="NZ_CP045798.1"/>
</dbReference>
<evidence type="ECO:0000313" key="3">
    <source>
        <dbReference type="Proteomes" id="UP000515847"/>
    </source>
</evidence>
<organism evidence="2 3">
    <name type="scientific">Thermanaerosceptrum fracticalcis</name>
    <dbReference type="NCBI Taxonomy" id="1712410"/>
    <lineage>
        <taxon>Bacteria</taxon>
        <taxon>Bacillati</taxon>
        <taxon>Bacillota</taxon>
        <taxon>Clostridia</taxon>
        <taxon>Eubacteriales</taxon>
        <taxon>Peptococcaceae</taxon>
        <taxon>Thermanaerosceptrum</taxon>
    </lineage>
</organism>
<sequence>MLWIMVIIIIVGYLIWMLVLNNKADKKEEERIKSLVSEFENLIMTFIKKLHIVGEIYPITYISGNPLMEGYKYSKMYLGKTDNNELVFSKELYEINEYLNELKKYSKEGPNKYQLEQYREYINQFTHPNYKIDLHTLPIKDINTFTIKGDLLQETIISGGGGGGSSLGGAVVGALIAGPTGAIIGSRKSINPIHSKTVTHDERETLIEFFYEGKKQYMFLDSQSYAALIKLIPEKEYSIVLKNSLLKSL</sequence>
<gene>
    <name evidence="2" type="ORF">BR63_03495</name>
</gene>
<protein>
    <submittedName>
        <fullName evidence="2">Uncharacterized protein</fullName>
    </submittedName>
</protein>
<evidence type="ECO:0000313" key="2">
    <source>
        <dbReference type="EMBL" id="QNB45464.1"/>
    </source>
</evidence>
<keyword evidence="1" id="KW-0812">Transmembrane</keyword>
<dbReference type="OrthoDB" id="2307739at2"/>
<name>A0A7G6E060_THEFR</name>
<keyword evidence="3" id="KW-1185">Reference proteome</keyword>
<dbReference type="EMBL" id="CP045798">
    <property type="protein sequence ID" value="QNB45464.1"/>
    <property type="molecule type" value="Genomic_DNA"/>
</dbReference>
<dbReference type="KEGG" id="tfr:BR63_03495"/>
<dbReference type="AlphaFoldDB" id="A0A7G6E060"/>
<evidence type="ECO:0000256" key="1">
    <source>
        <dbReference type="SAM" id="Phobius"/>
    </source>
</evidence>